<reference evidence="2 3" key="1">
    <citation type="journal article" date="2018" name="Sci. Rep.">
        <title>Rhizobium tumorigenes sp. nov., a novel plant tumorigenic bacterium isolated from cane gall tumors on thornless blackberry.</title>
        <authorList>
            <person name="Kuzmanovi N."/>
            <person name="Smalla K."/>
            <person name="Gronow S."/>
            <person name="PuBawska J."/>
        </authorList>
    </citation>
    <scope>NUCLEOTIDE SEQUENCE [LARGE SCALE GENOMIC DNA]</scope>
    <source>
        <strain evidence="2 3">CCBAU 85046</strain>
    </source>
</reference>
<sequence length="251" mass="28864">MVPSDVGQNSFSKKLLEVLDHVEYRRVETHEDMEEVARIRYRAYKLANILTLSGAKLIDDVDFDDHAYVFGVYYDERLISTVRIHHVTPDHRVSTTREMYATEIDKFLDAGMTLIDPVRFAADPDIIGEMPALPYLTLRIASMAADYFDADRVLQLVSPQHAPFYRRVFYADTVVPSQKNVGKYNIELTLMATRTRDVRVGLYKRFPFFVSEPYERRMMFQRSPDMGVTPLTVLPTARLATIGRLATQQAS</sequence>
<feature type="domain" description="N-acyl amino acid synthase FeeM catalytic core" evidence="1">
    <location>
        <begin position="36"/>
        <end position="193"/>
    </location>
</feature>
<dbReference type="RefSeq" id="WP_111163756.1">
    <property type="nucleotide sequence ID" value="NZ_PCDP01000069.1"/>
</dbReference>
<dbReference type="InterPro" id="IPR054597">
    <property type="entry name" value="FeeM_cat"/>
</dbReference>
<accession>A0A2W4E872</accession>
<evidence type="ECO:0000313" key="3">
    <source>
        <dbReference type="Proteomes" id="UP000248925"/>
    </source>
</evidence>
<dbReference type="Pfam" id="PF21926">
    <property type="entry name" value="FeeM"/>
    <property type="match status" value="1"/>
</dbReference>
<dbReference type="OrthoDB" id="9812697at2"/>
<dbReference type="SUPFAM" id="SSF55729">
    <property type="entry name" value="Acyl-CoA N-acyltransferases (Nat)"/>
    <property type="match status" value="1"/>
</dbReference>
<evidence type="ECO:0000313" key="2">
    <source>
        <dbReference type="EMBL" id="PZM08513.1"/>
    </source>
</evidence>
<dbReference type="AlphaFoldDB" id="A0A2W4E872"/>
<protein>
    <recommendedName>
        <fullName evidence="1">N-acyl amino acid synthase FeeM catalytic core domain-containing protein</fullName>
    </recommendedName>
</protein>
<dbReference type="Proteomes" id="UP000248925">
    <property type="component" value="Unassembled WGS sequence"/>
</dbReference>
<comment type="caution">
    <text evidence="2">The sequence shown here is derived from an EMBL/GenBank/DDBJ whole genome shotgun (WGS) entry which is preliminary data.</text>
</comment>
<proteinExistence type="predicted"/>
<organism evidence="2 3">
    <name type="scientific">Rhizobium tubonense</name>
    <dbReference type="NCBI Taxonomy" id="484088"/>
    <lineage>
        <taxon>Bacteria</taxon>
        <taxon>Pseudomonadati</taxon>
        <taxon>Pseudomonadota</taxon>
        <taxon>Alphaproteobacteria</taxon>
        <taxon>Hyphomicrobiales</taxon>
        <taxon>Rhizobiaceae</taxon>
        <taxon>Rhizobium/Agrobacterium group</taxon>
        <taxon>Rhizobium</taxon>
    </lineage>
</organism>
<evidence type="ECO:0000259" key="1">
    <source>
        <dbReference type="Pfam" id="PF21926"/>
    </source>
</evidence>
<dbReference type="EMBL" id="PCDP01000069">
    <property type="protein sequence ID" value="PZM08513.1"/>
    <property type="molecule type" value="Genomic_DNA"/>
</dbReference>
<name>A0A2W4E872_9HYPH</name>
<dbReference type="Gene3D" id="3.40.630.30">
    <property type="match status" value="1"/>
</dbReference>
<dbReference type="InterPro" id="IPR016181">
    <property type="entry name" value="Acyl_CoA_acyltransferase"/>
</dbReference>
<gene>
    <name evidence="2" type="ORF">CPY51_29055</name>
</gene>
<keyword evidence="3" id="KW-1185">Reference proteome</keyword>